<feature type="region of interest" description="Disordered" evidence="2">
    <location>
        <begin position="1"/>
        <end position="41"/>
    </location>
</feature>
<dbReference type="Proteomes" id="UP000626180">
    <property type="component" value="Unassembled WGS sequence"/>
</dbReference>
<evidence type="ECO:0000256" key="2">
    <source>
        <dbReference type="SAM" id="MobiDB-lite"/>
    </source>
</evidence>
<feature type="coiled-coil region" evidence="1">
    <location>
        <begin position="205"/>
        <end position="298"/>
    </location>
</feature>
<reference evidence="5 6" key="1">
    <citation type="submission" date="2018-06" db="EMBL/GenBank/DDBJ databases">
        <authorList>
            <consortium name="Pathogen Informatics"/>
            <person name="Doyle S."/>
        </authorList>
    </citation>
    <scope>NUCLEOTIDE SEQUENCE [LARGE SCALE GENOMIC DNA]</scope>
    <source>
        <strain evidence="5 6">NCTC11842</strain>
    </source>
</reference>
<evidence type="ECO:0000313" key="7">
    <source>
        <dbReference type="Proteomes" id="UP000626180"/>
    </source>
</evidence>
<feature type="compositionally biased region" description="Basic and acidic residues" evidence="2">
    <location>
        <begin position="17"/>
        <end position="27"/>
    </location>
</feature>
<feature type="transmembrane region" description="Helical" evidence="3">
    <location>
        <begin position="74"/>
        <end position="91"/>
    </location>
</feature>
<reference evidence="4 7" key="2">
    <citation type="submission" date="2020-10" db="EMBL/GenBank/DDBJ databases">
        <title>Genome sequences of Pseudomonas isolates.</title>
        <authorList>
            <person name="Wessels L."/>
            <person name="Reich F."/>
            <person name="Hammerl J."/>
        </authorList>
    </citation>
    <scope>NUCLEOTIDE SEQUENCE [LARGE SCALE GENOMIC DNA]</scope>
    <source>
        <strain evidence="4 7">20-MO00624-0</strain>
    </source>
</reference>
<evidence type="ECO:0000313" key="5">
    <source>
        <dbReference type="EMBL" id="SPZ03881.1"/>
    </source>
</evidence>
<dbReference type="Proteomes" id="UP000250443">
    <property type="component" value="Unassembled WGS sequence"/>
</dbReference>
<accession>A0A2X2CAP0</accession>
<sequence>MRNDSFDELDNVPSLTPDKDLSEDFGRASHGRHHRHAPVEQGREVEAHVAANPQEPLRASRGAKPARVPSTGPLWALIAAMIIALAGLGWWSHQQIQLMQEQVVATQENFARISEEAAGRLQDISGKLVASESSGTSSRESLLLRLKNIETKVADVARQQQAAVDAQSALDKRIDQLAADFKTQQGNASDLNGRVTALADEQAGLKAAQGDLKRFSDQIDSLTAQNKSLQADIAALKKRGDPSGAIENLQQDLLVLRSELDSHSNNSGPDSASFDAFRAQTVRNISTIQTQLQNLQQQINTRR</sequence>
<dbReference type="RefSeq" id="WP_010795275.1">
    <property type="nucleotide sequence ID" value="NZ_FQYS01000001.1"/>
</dbReference>
<gene>
    <name evidence="4" type="ORF">IRZ65_06015</name>
    <name evidence="5" type="ORF">NCTC11842_01222</name>
</gene>
<evidence type="ECO:0000313" key="6">
    <source>
        <dbReference type="Proteomes" id="UP000250443"/>
    </source>
</evidence>
<name>A0A2X2CAP0_PSELU</name>
<evidence type="ECO:0000313" key="4">
    <source>
        <dbReference type="EMBL" id="MBF8640230.1"/>
    </source>
</evidence>
<proteinExistence type="predicted"/>
<evidence type="ECO:0000256" key="1">
    <source>
        <dbReference type="SAM" id="Coils"/>
    </source>
</evidence>
<feature type="compositionally biased region" description="Acidic residues" evidence="2">
    <location>
        <begin position="1"/>
        <end position="10"/>
    </location>
</feature>
<evidence type="ECO:0000256" key="3">
    <source>
        <dbReference type="SAM" id="Phobius"/>
    </source>
</evidence>
<organism evidence="5 6">
    <name type="scientific">Pseudomonas luteola</name>
    <dbReference type="NCBI Taxonomy" id="47886"/>
    <lineage>
        <taxon>Bacteria</taxon>
        <taxon>Pseudomonadati</taxon>
        <taxon>Pseudomonadota</taxon>
        <taxon>Gammaproteobacteria</taxon>
        <taxon>Pseudomonadales</taxon>
        <taxon>Pseudomonadaceae</taxon>
        <taxon>Pseudomonas</taxon>
    </lineage>
</organism>
<protein>
    <submittedName>
        <fullName evidence="4 5">ATPase</fullName>
    </submittedName>
</protein>
<dbReference type="Gene3D" id="1.10.287.1490">
    <property type="match status" value="1"/>
</dbReference>
<feature type="coiled-coil region" evidence="1">
    <location>
        <begin position="96"/>
        <end position="159"/>
    </location>
</feature>
<dbReference type="EMBL" id="JADMCD010000002">
    <property type="protein sequence ID" value="MBF8640230.1"/>
    <property type="molecule type" value="Genomic_DNA"/>
</dbReference>
<keyword evidence="3" id="KW-0472">Membrane</keyword>
<keyword evidence="3" id="KW-0812">Transmembrane</keyword>
<dbReference type="EMBL" id="UAUF01000009">
    <property type="protein sequence ID" value="SPZ03881.1"/>
    <property type="molecule type" value="Genomic_DNA"/>
</dbReference>
<keyword evidence="1" id="KW-0175">Coiled coil</keyword>
<dbReference type="AlphaFoldDB" id="A0A2X2CAP0"/>
<keyword evidence="7" id="KW-1185">Reference proteome</keyword>
<keyword evidence="3" id="KW-1133">Transmembrane helix</keyword>